<dbReference type="Proteomes" id="UP000790709">
    <property type="component" value="Unassembled WGS sequence"/>
</dbReference>
<sequence>MPSPYSNRDRWKPSKKRSAAQKAHLLHLNNKKPGDKENRTLLGHSSVSGFPGTSPLTRLHIELDIQKEKSRTYERRFRNERKRSARKENAAVALHKTVHELKATCIEVSTEARNSKCALDEATRKVNYLEGRNEKLTKRNHALLMRVSRAAASKAQAVNKAAEIAAAVPTAHSYMMKEHGVITDTSREMVRDLVSVLDVGVAKVDAVIHTVSKGLGVEVVGHLSDRSACRIVGEGGVASDAQVVDEIVHAEGVTLSGDGTTHKNINYQSHHVTYALPDGQTTTRFVGVMHEVNHTSKTQFEGWKERVGDMYTTYNECMSAGGQETVEVRQFPAKVKGMLTDHAEDQKKLARLIAEWKQWCEREVRGEKALATLPPDDVESMIWEITNTVIETAGGLEKWDTLSADEREFRLQEARRELHVKIGQEHFASLSEDEKNVVDFFVWAGCCMHKELNAFKGGASRMSAWWRENGIEGPVILMNRDNAAAASGGSSEAKSHAVQVSQRGAIKAFNLAGSVFRHKDDKKGQQDSIRFYFEAELGYHIQWPDTSNTRYHSHGDAACEWLVNHHRYTLYLEIIMVKKESRTHTNIERNVYNAFLCTKTTEEVVCCGAYNQCITHPYLQLVRNSSSNILDTGPLHARVIEHLKRLITDINLVLAPDASYKTAALDGTPFERPEAFYAIQQIAQDSQRYPHVSRLLVAFFEGALATWERFCAEFAPGGVIANSTPSQRQLAHMKTTNDDNEGALGTVRVSLRRAPHMSLAHLNSCFMYKKNKTGAYIKKMGPDGRKYLRKKARSNDALGREKKRRLVQAAHDKEVARKHREDDARKKVRKDAADAKLGAVVPRLTLGDIQKLRVSDIDLQIRWHRQFDEQVPRAKDLPKSRAAKVVVLMAAVERYNREKDTPSTSALTGCEEPCSQGAGDAAFDAGECDSDEGGDFYD</sequence>
<organism evidence="1 2">
    <name type="scientific">Leucogyrophana mollusca</name>
    <dbReference type="NCBI Taxonomy" id="85980"/>
    <lineage>
        <taxon>Eukaryota</taxon>
        <taxon>Fungi</taxon>
        <taxon>Dikarya</taxon>
        <taxon>Basidiomycota</taxon>
        <taxon>Agaricomycotina</taxon>
        <taxon>Agaricomycetes</taxon>
        <taxon>Agaricomycetidae</taxon>
        <taxon>Boletales</taxon>
        <taxon>Boletales incertae sedis</taxon>
        <taxon>Leucogyrophana</taxon>
    </lineage>
</organism>
<protein>
    <submittedName>
        <fullName evidence="1">Uncharacterized protein</fullName>
    </submittedName>
</protein>
<evidence type="ECO:0000313" key="1">
    <source>
        <dbReference type="EMBL" id="KAH7922726.1"/>
    </source>
</evidence>
<name>A0ACB8BC22_9AGAM</name>
<accession>A0ACB8BC22</accession>
<proteinExistence type="predicted"/>
<reference evidence="1" key="1">
    <citation type="journal article" date="2021" name="New Phytol.">
        <title>Evolutionary innovations through gain and loss of genes in the ectomycorrhizal Boletales.</title>
        <authorList>
            <person name="Wu G."/>
            <person name="Miyauchi S."/>
            <person name="Morin E."/>
            <person name="Kuo A."/>
            <person name="Drula E."/>
            <person name="Varga T."/>
            <person name="Kohler A."/>
            <person name="Feng B."/>
            <person name="Cao Y."/>
            <person name="Lipzen A."/>
            <person name="Daum C."/>
            <person name="Hundley H."/>
            <person name="Pangilinan J."/>
            <person name="Johnson J."/>
            <person name="Barry K."/>
            <person name="LaButti K."/>
            <person name="Ng V."/>
            <person name="Ahrendt S."/>
            <person name="Min B."/>
            <person name="Choi I.G."/>
            <person name="Park H."/>
            <person name="Plett J.M."/>
            <person name="Magnuson J."/>
            <person name="Spatafora J.W."/>
            <person name="Nagy L.G."/>
            <person name="Henrissat B."/>
            <person name="Grigoriev I.V."/>
            <person name="Yang Z.L."/>
            <person name="Xu J."/>
            <person name="Martin F.M."/>
        </authorList>
    </citation>
    <scope>NUCLEOTIDE SEQUENCE</scope>
    <source>
        <strain evidence="1">KUC20120723A-06</strain>
    </source>
</reference>
<dbReference type="EMBL" id="MU266474">
    <property type="protein sequence ID" value="KAH7922726.1"/>
    <property type="molecule type" value="Genomic_DNA"/>
</dbReference>
<keyword evidence="2" id="KW-1185">Reference proteome</keyword>
<gene>
    <name evidence="1" type="ORF">BV22DRAFT_1016713</name>
</gene>
<comment type="caution">
    <text evidence="1">The sequence shown here is derived from an EMBL/GenBank/DDBJ whole genome shotgun (WGS) entry which is preliminary data.</text>
</comment>
<evidence type="ECO:0000313" key="2">
    <source>
        <dbReference type="Proteomes" id="UP000790709"/>
    </source>
</evidence>